<dbReference type="EMBL" id="CYGY02000068">
    <property type="protein sequence ID" value="SIT49483.1"/>
    <property type="molecule type" value="Genomic_DNA"/>
</dbReference>
<keyword evidence="3" id="KW-1185">Reference proteome</keyword>
<feature type="chain" id="PRO_5012591403" description="Lipoprotein" evidence="1">
    <location>
        <begin position="31"/>
        <end position="155"/>
    </location>
</feature>
<organism evidence="2 3">
    <name type="scientific">Paraburkholderia piptadeniae</name>
    <dbReference type="NCBI Taxonomy" id="1701573"/>
    <lineage>
        <taxon>Bacteria</taxon>
        <taxon>Pseudomonadati</taxon>
        <taxon>Pseudomonadota</taxon>
        <taxon>Betaproteobacteria</taxon>
        <taxon>Burkholderiales</taxon>
        <taxon>Burkholderiaceae</taxon>
        <taxon>Paraburkholderia</taxon>
    </lineage>
</organism>
<feature type="signal peptide" evidence="1">
    <location>
        <begin position="1"/>
        <end position="30"/>
    </location>
</feature>
<evidence type="ECO:0000256" key="1">
    <source>
        <dbReference type="SAM" id="SignalP"/>
    </source>
</evidence>
<reference evidence="2" key="1">
    <citation type="submission" date="2016-12" db="EMBL/GenBank/DDBJ databases">
        <authorList>
            <person name="Moulin L."/>
        </authorList>
    </citation>
    <scope>NUCLEOTIDE SEQUENCE [LARGE SCALE GENOMIC DNA]</scope>
    <source>
        <strain evidence="2">STM 7183</strain>
    </source>
</reference>
<dbReference type="OrthoDB" id="9131151at2"/>
<dbReference type="RefSeq" id="WP_087738448.1">
    <property type="nucleotide sequence ID" value="NZ_CYGY02000068.1"/>
</dbReference>
<protein>
    <recommendedName>
        <fullName evidence="4">Lipoprotein</fullName>
    </recommendedName>
</protein>
<accession>A0A1N7SPZ0</accession>
<proteinExistence type="predicted"/>
<comment type="caution">
    <text evidence="2">The sequence shown here is derived from an EMBL/GenBank/DDBJ whole genome shotgun (WGS) entry which is preliminary data.</text>
</comment>
<evidence type="ECO:0000313" key="3">
    <source>
        <dbReference type="Proteomes" id="UP000195569"/>
    </source>
</evidence>
<dbReference type="AlphaFoldDB" id="A0A1N7SPZ0"/>
<keyword evidence="1" id="KW-0732">Signal</keyword>
<sequence>MERSDTYAAAFVLRGLLAATFGAMSSMALAAASEGAVSNIATEPVAPNLAAPCVNAASAGNGQLTLLVQSPTGRAVRLTYAANDGWSVNPDATTAEEVSERVGHVDVSHSTEDPGFEQSPSKPLTVFIDGPTGFTYMWSQERGWKFVGRLTGRIQ</sequence>
<name>A0A1N7SPZ0_9BURK</name>
<gene>
    <name evidence="2" type="ORF">BN2476_680171</name>
</gene>
<evidence type="ECO:0008006" key="4">
    <source>
        <dbReference type="Google" id="ProtNLM"/>
    </source>
</evidence>
<evidence type="ECO:0000313" key="2">
    <source>
        <dbReference type="EMBL" id="SIT49483.1"/>
    </source>
</evidence>
<dbReference type="Proteomes" id="UP000195569">
    <property type="component" value="Unassembled WGS sequence"/>
</dbReference>